<dbReference type="InParanoid" id="B9T7Q7"/>
<dbReference type="Proteomes" id="UP000008311">
    <property type="component" value="Unassembled WGS sequence"/>
</dbReference>
<evidence type="ECO:0000313" key="2">
    <source>
        <dbReference type="Proteomes" id="UP000008311"/>
    </source>
</evidence>
<protein>
    <submittedName>
        <fullName evidence="1">Uncharacterized protein</fullName>
    </submittedName>
</protein>
<reference evidence="2" key="1">
    <citation type="journal article" date="2010" name="Nat. Biotechnol.">
        <title>Draft genome sequence of the oilseed species Ricinus communis.</title>
        <authorList>
            <person name="Chan A.P."/>
            <person name="Crabtree J."/>
            <person name="Zhao Q."/>
            <person name="Lorenzi H."/>
            <person name="Orvis J."/>
            <person name="Puiu D."/>
            <person name="Melake-Berhan A."/>
            <person name="Jones K.M."/>
            <person name="Redman J."/>
            <person name="Chen G."/>
            <person name="Cahoon E.B."/>
            <person name="Gedil M."/>
            <person name="Stanke M."/>
            <person name="Haas B.J."/>
            <person name="Wortman J.R."/>
            <person name="Fraser-Liggett C.M."/>
            <person name="Ravel J."/>
            <person name="Rabinowicz P.D."/>
        </authorList>
    </citation>
    <scope>NUCLEOTIDE SEQUENCE [LARGE SCALE GENOMIC DNA]</scope>
    <source>
        <strain evidence="2">cv. Hale</strain>
    </source>
</reference>
<sequence length="49" mass="5558">MDKTERRDHVGLFKAAFQKRVVGLMTPSEAEDIGVTEALSWLKNQQRLG</sequence>
<name>B9T7Q7_RICCO</name>
<proteinExistence type="predicted"/>
<keyword evidence="2" id="KW-1185">Reference proteome</keyword>
<gene>
    <name evidence="1" type="ORF">RCOM_0207590</name>
</gene>
<accession>B9T7Q7</accession>
<organism evidence="1 2">
    <name type="scientific">Ricinus communis</name>
    <name type="common">Castor bean</name>
    <dbReference type="NCBI Taxonomy" id="3988"/>
    <lineage>
        <taxon>Eukaryota</taxon>
        <taxon>Viridiplantae</taxon>
        <taxon>Streptophyta</taxon>
        <taxon>Embryophyta</taxon>
        <taxon>Tracheophyta</taxon>
        <taxon>Spermatophyta</taxon>
        <taxon>Magnoliopsida</taxon>
        <taxon>eudicotyledons</taxon>
        <taxon>Gunneridae</taxon>
        <taxon>Pentapetalae</taxon>
        <taxon>rosids</taxon>
        <taxon>fabids</taxon>
        <taxon>Malpighiales</taxon>
        <taxon>Euphorbiaceae</taxon>
        <taxon>Acalyphoideae</taxon>
        <taxon>Acalypheae</taxon>
        <taxon>Ricinus</taxon>
    </lineage>
</organism>
<dbReference type="AlphaFoldDB" id="B9T7Q7"/>
<dbReference type="EMBL" id="EQ974801">
    <property type="protein sequence ID" value="EEF28107.1"/>
    <property type="molecule type" value="Genomic_DNA"/>
</dbReference>
<evidence type="ECO:0000313" key="1">
    <source>
        <dbReference type="EMBL" id="EEF28107.1"/>
    </source>
</evidence>